<evidence type="ECO:0000313" key="3">
    <source>
        <dbReference type="Proteomes" id="UP001165586"/>
    </source>
</evidence>
<reference evidence="2" key="1">
    <citation type="submission" date="2022-08" db="EMBL/GenBank/DDBJ databases">
        <authorList>
            <person name="Deng Y."/>
            <person name="Han X.-F."/>
            <person name="Zhang Y.-Q."/>
        </authorList>
    </citation>
    <scope>NUCLEOTIDE SEQUENCE</scope>
    <source>
        <strain evidence="2">CPCC 203386</strain>
    </source>
</reference>
<accession>A0ABT2H3A5</accession>
<proteinExistence type="predicted"/>
<evidence type="ECO:0000259" key="1">
    <source>
        <dbReference type="Pfam" id="PF02538"/>
    </source>
</evidence>
<dbReference type="InterPro" id="IPR045079">
    <property type="entry name" value="Oxoprolinase-like"/>
</dbReference>
<dbReference type="EMBL" id="JANLCJ010000004">
    <property type="protein sequence ID" value="MCS5734428.1"/>
    <property type="molecule type" value="Genomic_DNA"/>
</dbReference>
<dbReference type="PANTHER" id="PTHR11365">
    <property type="entry name" value="5-OXOPROLINASE RELATED"/>
    <property type="match status" value="1"/>
</dbReference>
<name>A0ABT2H3A5_9MICO</name>
<keyword evidence="3" id="KW-1185">Reference proteome</keyword>
<gene>
    <name evidence="2" type="ORF">N1032_11835</name>
</gene>
<protein>
    <submittedName>
        <fullName evidence="2">Hydantoinase B/oxoprolinase family protein</fullName>
    </submittedName>
</protein>
<feature type="domain" description="Hydantoinase B/oxoprolinase" evidence="1">
    <location>
        <begin position="18"/>
        <end position="536"/>
    </location>
</feature>
<comment type="caution">
    <text evidence="2">The sequence shown here is derived from an EMBL/GenBank/DDBJ whole genome shotgun (WGS) entry which is preliminary data.</text>
</comment>
<organism evidence="2 3">
    <name type="scientific">Herbiconiux daphne</name>
    <dbReference type="NCBI Taxonomy" id="2970914"/>
    <lineage>
        <taxon>Bacteria</taxon>
        <taxon>Bacillati</taxon>
        <taxon>Actinomycetota</taxon>
        <taxon>Actinomycetes</taxon>
        <taxon>Micrococcales</taxon>
        <taxon>Microbacteriaceae</taxon>
        <taxon>Herbiconiux</taxon>
    </lineage>
</organism>
<sequence length="569" mass="60959">MSDAGARAAATATVPAVDGATVEVVRSYLAAAADEMRSTLIRTAFNPVIYEVLDFGISIYDEQARLVAEAPGLTRFLGANDYSLKKGLEYVGVENLDPGDVVLLNYPYWNAAHSYDATLFAPVFLPDDETLVGFVCVRAHWMDLGAKDPGYVLDSTDMHQEGLIFPGTKVFRRGEPVHDVHELIRFNSRMPEVVLGDLHAQVSCLRTGQRRIVDVVEKFGLGLVRASIERFMQLGEQASLEAIAALPQGSWTAVDWMDDDGITDEPVRLEVTVTIADGTFTVDFAGSSPMVRGPVNLPFGATIACARVAFKAFTTPFEPTNAGHMLPLIVKAEPGSLFHAVYPAATFTQWTGNLAVELIYKALAQGMPDRLAACSGGDVPGFMMAGAHPDTGTFFAISNNDPIGWGGTPNHDGAGPLNHLCQTVAHSTPIEVLEAKSGMLFERLEVRTDSGGAGKHRGGPGIRRDIRFVSDGEFLSVIKKTRSKPWALDGGQQSEPTQVIAFPGTARERRLSTRRIAVAAGERVTLLTAGGAGHGPVADRDPNLVRRDVAEGIVSAAAASDLYGVDLDD</sequence>
<dbReference type="Pfam" id="PF02538">
    <property type="entry name" value="Hydantoinase_B"/>
    <property type="match status" value="1"/>
</dbReference>
<evidence type="ECO:0000313" key="2">
    <source>
        <dbReference type="EMBL" id="MCS5734428.1"/>
    </source>
</evidence>
<dbReference type="InterPro" id="IPR003692">
    <property type="entry name" value="Hydantoinase_B"/>
</dbReference>
<dbReference type="RefSeq" id="WP_259539293.1">
    <property type="nucleotide sequence ID" value="NZ_JANLCJ010000004.1"/>
</dbReference>
<dbReference type="Proteomes" id="UP001165586">
    <property type="component" value="Unassembled WGS sequence"/>
</dbReference>
<dbReference type="PANTHER" id="PTHR11365:SF23">
    <property type="entry name" value="HYPOTHETICAL 5-OXOPROLINASE (EUROFUNG)-RELATED"/>
    <property type="match status" value="1"/>
</dbReference>